<sequence length="256" mass="29221">MIETITVFDLDGTLCDDGPLSVSSETVTAIQTLKKKNILPVIATGRSHYEITTLLDQLDLHTYILANGCYIIYNDRLIQNYHFPIDKIESVIRMANHYHDDVGFFNQQGFAITGMNELTRNHVNKNHLDQVPIYPEFFRHEPVNFLNLYIKDDKEALYQSAFKNQLSILRYAPDAVDVMPLEISKAKGISKIQQLIGNPNLKIYAFGDQNNDLSMFSLADYGISMKQSSDQLKQRATYIADSDHGVLEGLYHYHLI</sequence>
<name>A0A6P1E7W6_LENHI</name>
<dbReference type="InterPro" id="IPR036412">
    <property type="entry name" value="HAD-like_sf"/>
</dbReference>
<dbReference type="SMR" id="A0A6P1E7W6"/>
<dbReference type="GO" id="GO:0016791">
    <property type="term" value="F:phosphatase activity"/>
    <property type="evidence" value="ECO:0007669"/>
    <property type="project" value="UniProtKB-ARBA"/>
</dbReference>
<keyword evidence="1" id="KW-0378">Hydrolase</keyword>
<dbReference type="SFLD" id="SFLDG01140">
    <property type="entry name" value="C2.B:_Phosphomannomutase_and_P"/>
    <property type="match status" value="1"/>
</dbReference>
<dbReference type="Gene3D" id="3.30.1240.10">
    <property type="match status" value="1"/>
</dbReference>
<dbReference type="Proteomes" id="UP000465035">
    <property type="component" value="Chromosome"/>
</dbReference>
<dbReference type="RefSeq" id="WP_004466780.1">
    <property type="nucleotide sequence ID" value="NZ_CABKOL010000104.1"/>
</dbReference>
<dbReference type="InterPro" id="IPR000150">
    <property type="entry name" value="Cof"/>
</dbReference>
<dbReference type="AlphaFoldDB" id="A0A6P1E7W6"/>
<proteinExistence type="predicted"/>
<dbReference type="InterPro" id="IPR006379">
    <property type="entry name" value="HAD-SF_hydro_IIB"/>
</dbReference>
<dbReference type="Gene3D" id="3.40.50.1000">
    <property type="entry name" value="HAD superfamily/HAD-like"/>
    <property type="match status" value="1"/>
</dbReference>
<reference evidence="1 2" key="1">
    <citation type="submission" date="2019-12" db="EMBL/GenBank/DDBJ databases">
        <title>Lactobacillus hilgardii FLUB.</title>
        <authorList>
            <person name="Gustaw K."/>
        </authorList>
    </citation>
    <scope>NUCLEOTIDE SEQUENCE [LARGE SCALE GENOMIC DNA]</scope>
    <source>
        <strain evidence="1 2">FLUB</strain>
    </source>
</reference>
<gene>
    <name evidence="1" type="ORF">GQR93_11125</name>
</gene>
<dbReference type="GO" id="GO:0005829">
    <property type="term" value="C:cytosol"/>
    <property type="evidence" value="ECO:0007669"/>
    <property type="project" value="TreeGrafter"/>
</dbReference>
<dbReference type="NCBIfam" id="TIGR00099">
    <property type="entry name" value="Cof-subfamily"/>
    <property type="match status" value="1"/>
</dbReference>
<dbReference type="PANTHER" id="PTHR10000">
    <property type="entry name" value="PHOSPHOSERINE PHOSPHATASE"/>
    <property type="match status" value="1"/>
</dbReference>
<dbReference type="SUPFAM" id="SSF56784">
    <property type="entry name" value="HAD-like"/>
    <property type="match status" value="1"/>
</dbReference>
<dbReference type="PROSITE" id="PS01229">
    <property type="entry name" value="COF_2"/>
    <property type="match status" value="1"/>
</dbReference>
<dbReference type="Pfam" id="PF08282">
    <property type="entry name" value="Hydrolase_3"/>
    <property type="match status" value="1"/>
</dbReference>
<evidence type="ECO:0000313" key="1">
    <source>
        <dbReference type="EMBL" id="QHB52699.1"/>
    </source>
</evidence>
<dbReference type="InterPro" id="IPR023214">
    <property type="entry name" value="HAD_sf"/>
</dbReference>
<evidence type="ECO:0000313" key="2">
    <source>
        <dbReference type="Proteomes" id="UP000465035"/>
    </source>
</evidence>
<dbReference type="PANTHER" id="PTHR10000:SF8">
    <property type="entry name" value="HAD SUPERFAMILY HYDROLASE-LIKE, TYPE 3"/>
    <property type="match status" value="1"/>
</dbReference>
<dbReference type="EMBL" id="CP047121">
    <property type="protein sequence ID" value="QHB52699.1"/>
    <property type="molecule type" value="Genomic_DNA"/>
</dbReference>
<accession>A0A6P1E7W6</accession>
<dbReference type="SFLD" id="SFLDS00003">
    <property type="entry name" value="Haloacid_Dehalogenase"/>
    <property type="match status" value="1"/>
</dbReference>
<organism evidence="1 2">
    <name type="scientific">Lentilactobacillus hilgardii</name>
    <name type="common">Lactobacillus hilgardii</name>
    <dbReference type="NCBI Taxonomy" id="1588"/>
    <lineage>
        <taxon>Bacteria</taxon>
        <taxon>Bacillati</taxon>
        <taxon>Bacillota</taxon>
        <taxon>Bacilli</taxon>
        <taxon>Lactobacillales</taxon>
        <taxon>Lactobacillaceae</taxon>
        <taxon>Lentilactobacillus</taxon>
    </lineage>
</organism>
<dbReference type="NCBIfam" id="TIGR01484">
    <property type="entry name" value="HAD-SF-IIB"/>
    <property type="match status" value="1"/>
</dbReference>
<dbReference type="GeneID" id="69058922"/>
<dbReference type="GO" id="GO:0000287">
    <property type="term" value="F:magnesium ion binding"/>
    <property type="evidence" value="ECO:0007669"/>
    <property type="project" value="TreeGrafter"/>
</dbReference>
<protein>
    <submittedName>
        <fullName evidence="1">Cof-type HAD-IIB family hydrolase</fullName>
    </submittedName>
</protein>